<dbReference type="GO" id="GO:0008017">
    <property type="term" value="F:microtubule binding"/>
    <property type="evidence" value="ECO:0007669"/>
    <property type="project" value="InterPro"/>
</dbReference>
<evidence type="ECO:0000256" key="1">
    <source>
        <dbReference type="ARBA" id="ARBA00004245"/>
    </source>
</evidence>
<dbReference type="GO" id="GO:0005524">
    <property type="term" value="F:ATP binding"/>
    <property type="evidence" value="ECO:0007669"/>
    <property type="project" value="InterPro"/>
</dbReference>
<keyword evidence="10" id="KW-1185">Reference proteome</keyword>
<dbReference type="InterPro" id="IPR001752">
    <property type="entry name" value="Kinesin_motor_dom"/>
</dbReference>
<dbReference type="Gene3D" id="1.20.58.1980">
    <property type="match status" value="1"/>
</dbReference>
<evidence type="ECO:0000256" key="7">
    <source>
        <dbReference type="SAM" id="MobiDB-lite"/>
    </source>
</evidence>
<feature type="coiled-coil region" evidence="6">
    <location>
        <begin position="346"/>
        <end position="395"/>
    </location>
</feature>
<evidence type="ECO:0000313" key="9">
    <source>
        <dbReference type="EMBL" id="OMH81438.1"/>
    </source>
</evidence>
<keyword evidence="4" id="KW-0206">Cytoskeleton</keyword>
<dbReference type="GO" id="GO:0008574">
    <property type="term" value="F:plus-end-directed microtubule motor activity"/>
    <property type="evidence" value="ECO:0007669"/>
    <property type="project" value="TreeGrafter"/>
</dbReference>
<dbReference type="EMBL" id="LSSK01000900">
    <property type="protein sequence ID" value="OMH81438.1"/>
    <property type="molecule type" value="Genomic_DNA"/>
</dbReference>
<dbReference type="Proteomes" id="UP000188320">
    <property type="component" value="Unassembled WGS sequence"/>
</dbReference>
<keyword evidence="6" id="KW-0175">Coiled coil</keyword>
<dbReference type="InterPro" id="IPR047149">
    <property type="entry name" value="KIF11-like"/>
</dbReference>
<evidence type="ECO:0000256" key="5">
    <source>
        <dbReference type="PROSITE-ProRule" id="PRU00283"/>
    </source>
</evidence>
<evidence type="ECO:0000256" key="2">
    <source>
        <dbReference type="ARBA" id="ARBA00022490"/>
    </source>
</evidence>
<name>A0A1R1PKD7_ZANCU</name>
<evidence type="ECO:0000256" key="3">
    <source>
        <dbReference type="ARBA" id="ARBA00023175"/>
    </source>
</evidence>
<dbReference type="PROSITE" id="PS50067">
    <property type="entry name" value="KINESIN_MOTOR_2"/>
    <property type="match status" value="1"/>
</dbReference>
<evidence type="ECO:0000313" key="10">
    <source>
        <dbReference type="Proteomes" id="UP000188320"/>
    </source>
</evidence>
<comment type="caution">
    <text evidence="9">The sequence shown here is derived from an EMBL/GenBank/DDBJ whole genome shotgun (WGS) entry which is preliminary data.</text>
</comment>
<dbReference type="GO" id="GO:0007018">
    <property type="term" value="P:microtubule-based movement"/>
    <property type="evidence" value="ECO:0007669"/>
    <property type="project" value="InterPro"/>
</dbReference>
<feature type="region of interest" description="Disordered" evidence="7">
    <location>
        <begin position="738"/>
        <end position="773"/>
    </location>
</feature>
<organism evidence="9 10">
    <name type="scientific">Zancudomyces culisetae</name>
    <name type="common">Gut fungus</name>
    <name type="synonym">Smittium culisetae</name>
    <dbReference type="NCBI Taxonomy" id="1213189"/>
    <lineage>
        <taxon>Eukaryota</taxon>
        <taxon>Fungi</taxon>
        <taxon>Fungi incertae sedis</taxon>
        <taxon>Zoopagomycota</taxon>
        <taxon>Kickxellomycotina</taxon>
        <taxon>Harpellomycetes</taxon>
        <taxon>Harpellales</taxon>
        <taxon>Legeriomycetaceae</taxon>
        <taxon>Zancudomyces</taxon>
    </lineage>
</organism>
<protein>
    <submittedName>
        <fullName evidence="9">Kinesin-like protein KIF11</fullName>
    </submittedName>
</protein>
<comment type="similarity">
    <text evidence="5">Belongs to the TRAFAC class myosin-kinesin ATPase superfamily. Kinesin family.</text>
</comment>
<comment type="subcellular location">
    <subcellularLocation>
        <location evidence="1">Cytoplasm</location>
        <location evidence="1">Cytoskeleton</location>
    </subcellularLocation>
</comment>
<keyword evidence="2" id="KW-0963">Cytoplasm</keyword>
<dbReference type="GO" id="GO:0090307">
    <property type="term" value="P:mitotic spindle assembly"/>
    <property type="evidence" value="ECO:0007669"/>
    <property type="project" value="TreeGrafter"/>
</dbReference>
<proteinExistence type="inferred from homology"/>
<keyword evidence="3" id="KW-0505">Motor protein</keyword>
<gene>
    <name evidence="9" type="ORF">AX774_g5114</name>
</gene>
<dbReference type="PANTHER" id="PTHR47970:SF12">
    <property type="entry name" value="KINESIN FAMILY MEMBER 11"/>
    <property type="match status" value="1"/>
</dbReference>
<evidence type="ECO:0000259" key="8">
    <source>
        <dbReference type="PROSITE" id="PS50067"/>
    </source>
</evidence>
<dbReference type="GO" id="GO:0072686">
    <property type="term" value="C:mitotic spindle"/>
    <property type="evidence" value="ECO:0007669"/>
    <property type="project" value="TreeGrafter"/>
</dbReference>
<accession>A0A1R1PKD7</accession>
<reference evidence="10" key="1">
    <citation type="submission" date="2017-01" db="EMBL/GenBank/DDBJ databases">
        <authorList>
            <person name="Wang Y."/>
            <person name="White M."/>
            <person name="Kvist S."/>
            <person name="Moncalvo J.-M."/>
        </authorList>
    </citation>
    <scope>NUCLEOTIDE SEQUENCE [LARGE SCALE GENOMIC DNA]</scope>
    <source>
        <strain evidence="10">COL-18-3</strain>
    </source>
</reference>
<feature type="coiled-coil region" evidence="6">
    <location>
        <begin position="77"/>
        <end position="139"/>
    </location>
</feature>
<feature type="domain" description="Kinesin motor" evidence="8">
    <location>
        <begin position="1"/>
        <end position="17"/>
    </location>
</feature>
<evidence type="ECO:0000256" key="6">
    <source>
        <dbReference type="SAM" id="Coils"/>
    </source>
</evidence>
<dbReference type="GO" id="GO:0051231">
    <property type="term" value="P:spindle elongation"/>
    <property type="evidence" value="ECO:0007669"/>
    <property type="project" value="TreeGrafter"/>
</dbReference>
<sequence length="835" mass="93832">MDETLSTLEYANRAKCIRNRPEVNKKIARTVLVSELQAQIEKLQADMTSTILKNGVYLAPERYQELVELEKYKNGAVDEWKKKVDLREDELKEAHKQLEGLKDKMDRYVEQEREYKQRLVKQQEEIQRTKTELQGTKVRLVQQKYISKARGRGEEKLVEAAERLMQIVSKSNNSITGLLEVVDKSTELGAQNLEALEDYSVKIQQQHKSLVNKLGSGAAEFSKSLGGVASGLTVEMQRVFGDDFKADFERLVQEYQSLVASEAQKCALIMERETQKIRSDMDEFKARYIDARESIGSNIQKLSQESSEVLEKIYRNIQESRDKATKLFGEMSDHSESFMTQTYEGLQECKTNMQKYNDVYESTTNENNRDIELQIAELQKERESAKEQLLLDYEKIMNEMKLRFEQALKTQNTKWAKVITDLHTINETNRQKSLEIDRHRHQLAENLDTLCQTSHTLGEQLSTNNQQGLSSLGSDFDSLSTSVSQLNSTLKHSTKAVGLAVDKQLDAIEPQPMVGQINERLESKDKGVSIATSAIESHVSSVFTKVESNLMEKERDKLSQTTKVFADNLSNTAGQITTELGSLVSEVNKTVQPTISDCISGSMNRSKILLEHNQRIKRQKIAHNIGWEVSVPEKIITERITCVVDDNNSGVNSGEADDSWLTIPVLGSIESVIVDGLDTKAKLNTSFSQPSTVQAADTPRKKLRENGALVNALKRKLELQNQQDARNNNNEAEIGVGVESESESFNDNHNDTVLGSDEDFRNSAVSTPSALPIPLSLNTSSSAIANSDGISNNVSSDSTSSFGFKRKNSNLVLNNSIGNADKNRFSRGFFHNTNR</sequence>
<dbReference type="AlphaFoldDB" id="A0A1R1PKD7"/>
<dbReference type="PANTHER" id="PTHR47970">
    <property type="entry name" value="KINESIN-LIKE PROTEIN KIF11"/>
    <property type="match status" value="1"/>
</dbReference>
<comment type="caution">
    <text evidence="5">Lacks conserved residue(s) required for the propagation of feature annotation.</text>
</comment>
<dbReference type="GO" id="GO:0005876">
    <property type="term" value="C:spindle microtubule"/>
    <property type="evidence" value="ECO:0007669"/>
    <property type="project" value="TreeGrafter"/>
</dbReference>
<dbReference type="OrthoDB" id="3176171at2759"/>
<evidence type="ECO:0000256" key="4">
    <source>
        <dbReference type="ARBA" id="ARBA00023212"/>
    </source>
</evidence>